<dbReference type="RefSeq" id="WP_118380043.1">
    <property type="nucleotide sequence ID" value="NZ_CABJDQ010000007.1"/>
</dbReference>
<feature type="domain" description="Resolvase/invertase-type recombinase catalytic" evidence="1">
    <location>
        <begin position="27"/>
        <end position="118"/>
    </location>
</feature>
<evidence type="ECO:0000259" key="1">
    <source>
        <dbReference type="Pfam" id="PF00239"/>
    </source>
</evidence>
<dbReference type="EMBL" id="QROT01000007">
    <property type="protein sequence ID" value="RHL44102.1"/>
    <property type="molecule type" value="Genomic_DNA"/>
</dbReference>
<accession>A0A415L696</accession>
<proteinExistence type="predicted"/>
<name>A0A415L696_9FIRM</name>
<comment type="caution">
    <text evidence="2">The sequence shown here is derived from an EMBL/GenBank/DDBJ whole genome shotgun (WGS) entry which is preliminary data.</text>
</comment>
<organism evidence="2 3">
    <name type="scientific">Eubacterium ventriosum</name>
    <dbReference type="NCBI Taxonomy" id="39496"/>
    <lineage>
        <taxon>Bacteria</taxon>
        <taxon>Bacillati</taxon>
        <taxon>Bacillota</taxon>
        <taxon>Clostridia</taxon>
        <taxon>Eubacteriales</taxon>
        <taxon>Eubacteriaceae</taxon>
        <taxon>Eubacterium</taxon>
    </lineage>
</organism>
<dbReference type="GeneID" id="66467572"/>
<dbReference type="Proteomes" id="UP000283314">
    <property type="component" value="Unassembled WGS sequence"/>
</dbReference>
<dbReference type="Gene3D" id="3.40.50.1390">
    <property type="entry name" value="Resolvase, N-terminal catalytic domain"/>
    <property type="match status" value="1"/>
</dbReference>
<evidence type="ECO:0000313" key="2">
    <source>
        <dbReference type="EMBL" id="RHL44102.1"/>
    </source>
</evidence>
<gene>
    <name evidence="2" type="ORF">DW018_09970</name>
</gene>
<dbReference type="SUPFAM" id="SSF53041">
    <property type="entry name" value="Resolvase-like"/>
    <property type="match status" value="1"/>
</dbReference>
<dbReference type="Pfam" id="PF00239">
    <property type="entry name" value="Resolvase"/>
    <property type="match status" value="1"/>
</dbReference>
<dbReference type="AlphaFoldDB" id="A0A415L696"/>
<dbReference type="GO" id="GO:0000150">
    <property type="term" value="F:DNA strand exchange activity"/>
    <property type="evidence" value="ECO:0007669"/>
    <property type="project" value="InterPro"/>
</dbReference>
<protein>
    <recommendedName>
        <fullName evidence="1">Resolvase/invertase-type recombinase catalytic domain-containing protein</fullName>
    </recommendedName>
</protein>
<dbReference type="GO" id="GO:0003677">
    <property type="term" value="F:DNA binding"/>
    <property type="evidence" value="ECO:0007669"/>
    <property type="project" value="InterPro"/>
</dbReference>
<sequence>MSKRKKSINVIAYLSVANATDKNVDWKEEKQLSYISEYAKAHNLRIIKIMHKNIMGCSVVNTHFNKMVREIQNEKADGILVCNMAAISQNIEDAYQKIGKVIQAGGQIITVDEGKLNLQLKMGGKRHEANY</sequence>
<evidence type="ECO:0000313" key="3">
    <source>
        <dbReference type="Proteomes" id="UP000283314"/>
    </source>
</evidence>
<reference evidence="2 3" key="1">
    <citation type="submission" date="2018-08" db="EMBL/GenBank/DDBJ databases">
        <title>A genome reference for cultivated species of the human gut microbiota.</title>
        <authorList>
            <person name="Zou Y."/>
            <person name="Xue W."/>
            <person name="Luo G."/>
        </authorList>
    </citation>
    <scope>NUCLEOTIDE SEQUENCE [LARGE SCALE GENOMIC DNA]</scope>
    <source>
        <strain evidence="2 3">AF37-4</strain>
    </source>
</reference>
<dbReference type="InterPro" id="IPR036162">
    <property type="entry name" value="Resolvase-like_N_sf"/>
</dbReference>
<dbReference type="InterPro" id="IPR006119">
    <property type="entry name" value="Resolv_N"/>
</dbReference>